<gene>
    <name evidence="1" type="ORF">LCGC14_0632640</name>
</gene>
<dbReference type="EMBL" id="LAZR01001113">
    <property type="protein sequence ID" value="KKN50434.1"/>
    <property type="molecule type" value="Genomic_DNA"/>
</dbReference>
<accession>A0A0F9R6R7</accession>
<reference evidence="1" key="1">
    <citation type="journal article" date="2015" name="Nature">
        <title>Complex archaea that bridge the gap between prokaryotes and eukaryotes.</title>
        <authorList>
            <person name="Spang A."/>
            <person name="Saw J.H."/>
            <person name="Jorgensen S.L."/>
            <person name="Zaremba-Niedzwiedzka K."/>
            <person name="Martijn J."/>
            <person name="Lind A.E."/>
            <person name="van Eijk R."/>
            <person name="Schleper C."/>
            <person name="Guy L."/>
            <person name="Ettema T.J."/>
        </authorList>
    </citation>
    <scope>NUCLEOTIDE SEQUENCE</scope>
</reference>
<organism evidence="1">
    <name type="scientific">marine sediment metagenome</name>
    <dbReference type="NCBI Taxonomy" id="412755"/>
    <lineage>
        <taxon>unclassified sequences</taxon>
        <taxon>metagenomes</taxon>
        <taxon>ecological metagenomes</taxon>
    </lineage>
</organism>
<sequence length="56" mass="6671">MEYNKETDQWIGTPKEHLVKLLETHDCMCEKVRMVLQGLIDEKEVIREVNERGNIK</sequence>
<name>A0A0F9R6R7_9ZZZZ</name>
<proteinExistence type="predicted"/>
<comment type="caution">
    <text evidence="1">The sequence shown here is derived from an EMBL/GenBank/DDBJ whole genome shotgun (WGS) entry which is preliminary data.</text>
</comment>
<protein>
    <submittedName>
        <fullName evidence="1">Uncharacterized protein</fullName>
    </submittedName>
</protein>
<dbReference type="AlphaFoldDB" id="A0A0F9R6R7"/>
<evidence type="ECO:0000313" key="1">
    <source>
        <dbReference type="EMBL" id="KKN50434.1"/>
    </source>
</evidence>